<dbReference type="InterPro" id="IPR046347">
    <property type="entry name" value="bZIP_sf"/>
</dbReference>
<accession>A0A1V6QB15</accession>
<feature type="region of interest" description="Disordered" evidence="1">
    <location>
        <begin position="211"/>
        <end position="240"/>
    </location>
</feature>
<dbReference type="STRING" id="416450.A0A1V6QB15"/>
<dbReference type="Gene3D" id="1.20.5.170">
    <property type="match status" value="1"/>
</dbReference>
<evidence type="ECO:0000313" key="2">
    <source>
        <dbReference type="EMBL" id="OQD86172.1"/>
    </source>
</evidence>
<evidence type="ECO:0000256" key="1">
    <source>
        <dbReference type="SAM" id="MobiDB-lite"/>
    </source>
</evidence>
<dbReference type="Proteomes" id="UP000191672">
    <property type="component" value="Unassembled WGS sequence"/>
</dbReference>
<feature type="compositionally biased region" description="Polar residues" evidence="1">
    <location>
        <begin position="43"/>
        <end position="68"/>
    </location>
</feature>
<comment type="caution">
    <text evidence="2">The sequence shown here is derived from an EMBL/GenBank/DDBJ whole genome shotgun (WGS) entry which is preliminary data.</text>
</comment>
<dbReference type="SUPFAM" id="SSF57959">
    <property type="entry name" value="Leucine zipper domain"/>
    <property type="match status" value="1"/>
</dbReference>
<evidence type="ECO:0008006" key="4">
    <source>
        <dbReference type="Google" id="ProtNLM"/>
    </source>
</evidence>
<dbReference type="AlphaFoldDB" id="A0A1V6QB15"/>
<reference evidence="3" key="1">
    <citation type="journal article" date="2017" name="Nat. Microbiol.">
        <title>Global analysis of biosynthetic gene clusters reveals vast potential of secondary metabolite production in Penicillium species.</title>
        <authorList>
            <person name="Nielsen J.C."/>
            <person name="Grijseels S."/>
            <person name="Prigent S."/>
            <person name="Ji B."/>
            <person name="Dainat J."/>
            <person name="Nielsen K.F."/>
            <person name="Frisvad J.C."/>
            <person name="Workman M."/>
            <person name="Nielsen J."/>
        </authorList>
    </citation>
    <scope>NUCLEOTIDE SEQUENCE [LARGE SCALE GENOMIC DNA]</scope>
    <source>
        <strain evidence="3">IBT 31811</strain>
    </source>
</reference>
<dbReference type="CDD" id="cd14688">
    <property type="entry name" value="bZIP_YAP"/>
    <property type="match status" value="1"/>
</dbReference>
<feature type="compositionally biased region" description="Polar residues" evidence="1">
    <location>
        <begin position="99"/>
        <end position="113"/>
    </location>
</feature>
<feature type="region of interest" description="Disordered" evidence="1">
    <location>
        <begin position="43"/>
        <end position="134"/>
    </location>
</feature>
<protein>
    <recommendedName>
        <fullName evidence="4">BZIP domain-containing protein</fullName>
    </recommendedName>
</protein>
<keyword evidence="3" id="KW-1185">Reference proteome</keyword>
<dbReference type="GO" id="GO:0003700">
    <property type="term" value="F:DNA-binding transcription factor activity"/>
    <property type="evidence" value="ECO:0007669"/>
    <property type="project" value="InterPro"/>
</dbReference>
<feature type="compositionally biased region" description="Basic and acidic residues" evidence="1">
    <location>
        <begin position="213"/>
        <end position="226"/>
    </location>
</feature>
<dbReference type="PANTHER" id="PTHR40618:SF1">
    <property type="entry name" value="B-ZIP TRANSCRIPTION FACTOR (EUROFUNG)"/>
    <property type="match status" value="1"/>
</dbReference>
<sequence>MDQSWPLQSYGDLPLFHWEDVNQDAPALARNYLPIQQSAASDITSLSTRSYPPSESYISEIPQNQESCLPSDAVPADHSHRQRTAETLLSKSTPRRSVKSQGRQTKTGASSIQKPGKPRATVTKSPNDSPDERRRTQLRLAQRAYRTRQQATIKGLGNRISHLETILESMSSTVLSFSEKLVESGVLESYSGLTVSLRDTMKIFLSLASEASPDARPRVPDEHLQTEEEEESSPSLHLATTTRSLPSISLTAPLDHNRSHFTSAGVPRTVNSSATSFIVLSDFIERLNTEALYQSYLALSNQAIGLDQLQRPFGFILSMLDRETVASYAKAELDAIVNQKPLEGWERVPLFSLGGAGTHYPGPPSLQAQSEGLPSYSYRRWGIVEEPLALVASDIQKDLEGDWFDLHDLEGFLRDKDLLLLLPTDEPRKSSSTQTINVARLIPGEFAWVARLVFNAGT</sequence>
<gene>
    <name evidence="2" type="ORF">PENANT_c008G00483</name>
</gene>
<dbReference type="PANTHER" id="PTHR40618">
    <property type="entry name" value="B-ZIP TRANSCRIPTION FACTOR (EUROFUNG)-RELATED"/>
    <property type="match status" value="1"/>
</dbReference>
<proteinExistence type="predicted"/>
<organism evidence="2 3">
    <name type="scientific">Penicillium antarcticum</name>
    <dbReference type="NCBI Taxonomy" id="416450"/>
    <lineage>
        <taxon>Eukaryota</taxon>
        <taxon>Fungi</taxon>
        <taxon>Dikarya</taxon>
        <taxon>Ascomycota</taxon>
        <taxon>Pezizomycotina</taxon>
        <taxon>Eurotiomycetes</taxon>
        <taxon>Eurotiomycetidae</taxon>
        <taxon>Eurotiales</taxon>
        <taxon>Aspergillaceae</taxon>
        <taxon>Penicillium</taxon>
    </lineage>
</organism>
<dbReference type="EMBL" id="MDYN01000008">
    <property type="protein sequence ID" value="OQD86172.1"/>
    <property type="molecule type" value="Genomic_DNA"/>
</dbReference>
<name>A0A1V6QB15_9EURO</name>
<evidence type="ECO:0000313" key="3">
    <source>
        <dbReference type="Proteomes" id="UP000191672"/>
    </source>
</evidence>